<dbReference type="InterPro" id="IPR018376">
    <property type="entry name" value="Enoyl-CoA_hyd/isom_CS"/>
</dbReference>
<dbReference type="NCBIfam" id="NF004525">
    <property type="entry name" value="PRK05870.1"/>
    <property type="match status" value="1"/>
</dbReference>
<dbReference type="AlphaFoldDB" id="A0A6J7UCE1"/>
<dbReference type="EMBL" id="CAFBOG010000064">
    <property type="protein sequence ID" value="CAB4977998.1"/>
    <property type="molecule type" value="Genomic_DNA"/>
</dbReference>
<reference evidence="5" key="1">
    <citation type="submission" date="2020-05" db="EMBL/GenBank/DDBJ databases">
        <authorList>
            <person name="Chiriac C."/>
            <person name="Salcher M."/>
            <person name="Ghai R."/>
            <person name="Kavagutti S V."/>
        </authorList>
    </citation>
    <scope>NUCLEOTIDE SEQUENCE</scope>
</reference>
<sequence length="254" mass="27037">MPRITVEKIGRVAVLTLNEPERRNALSLDLNQELNSALDMLEEDSETGAVVLTGAGKAFCAGADLSQLGASRREGLLKIYEGFLRVARSPLPTVAAVNGAAVGAGMNLALACDLRIAGASARFDTRFLDLGIHPGGGHTWMFRSIAGQQATMAAVLFSQVLDAAEAERVGLVWKAVADDLLLDSAVACAARAAEAPSELTRRVKRTIQDMGSIHSHEEAVQRELEDQVWSMDQPAFATSLLALQQRISSQGTGQ</sequence>
<dbReference type="PANTHER" id="PTHR11941">
    <property type="entry name" value="ENOYL-COA HYDRATASE-RELATED"/>
    <property type="match status" value="1"/>
</dbReference>
<name>A0A6J7UCE1_9ZZZZ</name>
<dbReference type="SUPFAM" id="SSF52096">
    <property type="entry name" value="ClpP/crotonase"/>
    <property type="match status" value="1"/>
</dbReference>
<dbReference type="CDD" id="cd06558">
    <property type="entry name" value="crotonase-like"/>
    <property type="match status" value="1"/>
</dbReference>
<evidence type="ECO:0000313" key="3">
    <source>
        <dbReference type="EMBL" id="CAB4977998.1"/>
    </source>
</evidence>
<evidence type="ECO:0000256" key="1">
    <source>
        <dbReference type="ARBA" id="ARBA00005254"/>
    </source>
</evidence>
<dbReference type="GO" id="GO:0006635">
    <property type="term" value="P:fatty acid beta-oxidation"/>
    <property type="evidence" value="ECO:0007669"/>
    <property type="project" value="TreeGrafter"/>
</dbReference>
<evidence type="ECO:0000313" key="5">
    <source>
        <dbReference type="EMBL" id="CAB5064154.1"/>
    </source>
</evidence>
<proteinExistence type="inferred from homology"/>
<protein>
    <submittedName>
        <fullName evidence="5">Unannotated protein</fullName>
    </submittedName>
</protein>
<dbReference type="Pfam" id="PF00378">
    <property type="entry name" value="ECH_1"/>
    <property type="match status" value="1"/>
</dbReference>
<dbReference type="EMBL" id="CAEZXS010000001">
    <property type="protein sequence ID" value="CAB4684210.1"/>
    <property type="molecule type" value="Genomic_DNA"/>
</dbReference>
<gene>
    <name evidence="2" type="ORF">UFOPK2582_00020</name>
    <name evidence="3" type="ORF">UFOPK3914_00857</name>
    <name evidence="4" type="ORF">UFOPK4173_01006</name>
    <name evidence="5" type="ORF">UFOPK4354_00520</name>
</gene>
<dbReference type="Gene3D" id="3.90.226.10">
    <property type="entry name" value="2-enoyl-CoA Hydratase, Chain A, domain 1"/>
    <property type="match status" value="1"/>
</dbReference>
<dbReference type="PANTHER" id="PTHR11941:SF54">
    <property type="entry name" value="ENOYL-COA HYDRATASE, MITOCHONDRIAL"/>
    <property type="match status" value="1"/>
</dbReference>
<dbReference type="InterPro" id="IPR029045">
    <property type="entry name" value="ClpP/crotonase-like_dom_sf"/>
</dbReference>
<comment type="similarity">
    <text evidence="1">Belongs to the enoyl-CoA hydratase/isomerase family.</text>
</comment>
<dbReference type="PROSITE" id="PS00166">
    <property type="entry name" value="ENOYL_COA_HYDRATASE"/>
    <property type="match status" value="1"/>
</dbReference>
<dbReference type="GO" id="GO:0003824">
    <property type="term" value="F:catalytic activity"/>
    <property type="evidence" value="ECO:0007669"/>
    <property type="project" value="InterPro"/>
</dbReference>
<dbReference type="EMBL" id="CAFBQW010000039">
    <property type="protein sequence ID" value="CAB5064154.1"/>
    <property type="molecule type" value="Genomic_DNA"/>
</dbReference>
<dbReference type="EMBL" id="CAFBPW010000104">
    <property type="protein sequence ID" value="CAB5034667.1"/>
    <property type="molecule type" value="Genomic_DNA"/>
</dbReference>
<organism evidence="5">
    <name type="scientific">freshwater metagenome</name>
    <dbReference type="NCBI Taxonomy" id="449393"/>
    <lineage>
        <taxon>unclassified sequences</taxon>
        <taxon>metagenomes</taxon>
        <taxon>ecological metagenomes</taxon>
    </lineage>
</organism>
<dbReference type="InterPro" id="IPR001753">
    <property type="entry name" value="Enoyl-CoA_hydra/iso"/>
</dbReference>
<accession>A0A6J7UCE1</accession>
<evidence type="ECO:0000313" key="4">
    <source>
        <dbReference type="EMBL" id="CAB5034667.1"/>
    </source>
</evidence>
<evidence type="ECO:0000313" key="2">
    <source>
        <dbReference type="EMBL" id="CAB4684210.1"/>
    </source>
</evidence>